<dbReference type="GeneID" id="88362517"/>
<protein>
    <recommendedName>
        <fullName evidence="2">Putative Flp pilus-assembly TadG-like N-terminal domain-containing protein</fullName>
    </recommendedName>
</protein>
<dbReference type="AlphaFoldDB" id="A0A291RT18"/>
<feature type="transmembrane region" description="Helical" evidence="1">
    <location>
        <begin position="12"/>
        <end position="31"/>
    </location>
</feature>
<sequence>MNNPAGADRASFTLWWVIALFACLLALGLVVDGGGKLHAGERAQLVAEDAARAAGQAIMLPLAKQGTAVVLNPMTAVGYAQLSLARAGVVGTAVVTGPTTVLVTTTVVYQPKILGLVGVGPQIVTGQATAHLQHTNTGF</sequence>
<dbReference type="Proteomes" id="UP000221961">
    <property type="component" value="Chromosome"/>
</dbReference>
<keyword evidence="1" id="KW-0472">Membrane</keyword>
<name>A0A291RT18_9NOCA</name>
<accession>A0A291RT18</accession>
<reference evidence="3 4" key="1">
    <citation type="submission" date="2017-10" db="EMBL/GenBank/DDBJ databases">
        <title>Comparative genomics between pathogenic Norcardia.</title>
        <authorList>
            <person name="Zeng L."/>
        </authorList>
    </citation>
    <scope>NUCLEOTIDE SEQUENCE [LARGE SCALE GENOMIC DNA]</scope>
    <source>
        <strain evidence="3 4">NC_YFY_NT001</strain>
    </source>
</reference>
<dbReference type="InterPro" id="IPR028087">
    <property type="entry name" value="Tad_N"/>
</dbReference>
<evidence type="ECO:0000313" key="3">
    <source>
        <dbReference type="EMBL" id="ATL70653.1"/>
    </source>
</evidence>
<keyword evidence="1" id="KW-0812">Transmembrane</keyword>
<dbReference type="EMBL" id="CP023778">
    <property type="protein sequence ID" value="ATL70653.1"/>
    <property type="molecule type" value="Genomic_DNA"/>
</dbReference>
<organism evidence="3 4">
    <name type="scientific">Nocardia terpenica</name>
    <dbReference type="NCBI Taxonomy" id="455432"/>
    <lineage>
        <taxon>Bacteria</taxon>
        <taxon>Bacillati</taxon>
        <taxon>Actinomycetota</taxon>
        <taxon>Actinomycetes</taxon>
        <taxon>Mycobacteriales</taxon>
        <taxon>Nocardiaceae</taxon>
        <taxon>Nocardia</taxon>
    </lineage>
</organism>
<evidence type="ECO:0000256" key="1">
    <source>
        <dbReference type="SAM" id="Phobius"/>
    </source>
</evidence>
<gene>
    <name evidence="3" type="ORF">CRH09_35240</name>
</gene>
<feature type="domain" description="Putative Flp pilus-assembly TadG-like N-terminal" evidence="2">
    <location>
        <begin position="16"/>
        <end position="57"/>
    </location>
</feature>
<dbReference type="RefSeq" id="WP_098697610.1">
    <property type="nucleotide sequence ID" value="NZ_CP023778.1"/>
</dbReference>
<evidence type="ECO:0000259" key="2">
    <source>
        <dbReference type="Pfam" id="PF13400"/>
    </source>
</evidence>
<proteinExistence type="predicted"/>
<keyword evidence="1" id="KW-1133">Transmembrane helix</keyword>
<evidence type="ECO:0000313" key="4">
    <source>
        <dbReference type="Proteomes" id="UP000221961"/>
    </source>
</evidence>
<dbReference type="Pfam" id="PF13400">
    <property type="entry name" value="Tad"/>
    <property type="match status" value="1"/>
</dbReference>
<dbReference type="KEGG" id="ntp:CRH09_35240"/>